<dbReference type="OrthoDB" id="7961613at2759"/>
<dbReference type="Pfam" id="PF14880">
    <property type="entry name" value="COX14"/>
    <property type="match status" value="1"/>
</dbReference>
<comment type="subcellular location">
    <subcellularLocation>
        <location evidence="1">Membrane</location>
        <topology evidence="1">Single-pass membrane protein</topology>
    </subcellularLocation>
</comment>
<gene>
    <name evidence="5" type="ORF">GE061_007926</name>
</gene>
<keyword evidence="3" id="KW-1133">Transmembrane helix</keyword>
<keyword evidence="6" id="KW-1185">Reference proteome</keyword>
<accession>A0A6A4IKK7</accession>
<evidence type="ECO:0000256" key="4">
    <source>
        <dbReference type="ARBA" id="ARBA00023136"/>
    </source>
</evidence>
<keyword evidence="2" id="KW-0812">Transmembrane</keyword>
<protein>
    <submittedName>
        <fullName evidence="5">Uncharacterized protein</fullName>
    </submittedName>
</protein>
<evidence type="ECO:0000256" key="3">
    <source>
        <dbReference type="ARBA" id="ARBA00022989"/>
    </source>
</evidence>
<dbReference type="EMBL" id="WIXP02000016">
    <property type="protein sequence ID" value="KAF6198179.1"/>
    <property type="molecule type" value="Genomic_DNA"/>
</dbReference>
<comment type="caution">
    <text evidence="5">The sequence shown here is derived from an EMBL/GenBank/DDBJ whole genome shotgun (WGS) entry which is preliminary data.</text>
</comment>
<dbReference type="Proteomes" id="UP000466442">
    <property type="component" value="Linkage Group LG16"/>
</dbReference>
<reference evidence="5" key="1">
    <citation type="journal article" date="2021" name="Mol. Ecol. Resour.">
        <title>Apolygus lucorum genome provides insights into omnivorousness and mesophyll feeding.</title>
        <authorList>
            <person name="Liu Y."/>
            <person name="Liu H."/>
            <person name="Wang H."/>
            <person name="Huang T."/>
            <person name="Liu B."/>
            <person name="Yang B."/>
            <person name="Yin L."/>
            <person name="Li B."/>
            <person name="Zhang Y."/>
            <person name="Zhang S."/>
            <person name="Jiang F."/>
            <person name="Zhang X."/>
            <person name="Ren Y."/>
            <person name="Wang B."/>
            <person name="Wang S."/>
            <person name="Lu Y."/>
            <person name="Wu K."/>
            <person name="Fan W."/>
            <person name="Wang G."/>
        </authorList>
    </citation>
    <scope>NUCLEOTIDE SEQUENCE</scope>
    <source>
        <strain evidence="5">12Hb</strain>
    </source>
</reference>
<evidence type="ECO:0000256" key="2">
    <source>
        <dbReference type="ARBA" id="ARBA00022692"/>
    </source>
</evidence>
<dbReference type="AlphaFoldDB" id="A0A6A4IKK7"/>
<organism evidence="5 6">
    <name type="scientific">Apolygus lucorum</name>
    <name type="common">Small green plant bug</name>
    <name type="synonym">Lygocoris lucorum</name>
    <dbReference type="NCBI Taxonomy" id="248454"/>
    <lineage>
        <taxon>Eukaryota</taxon>
        <taxon>Metazoa</taxon>
        <taxon>Ecdysozoa</taxon>
        <taxon>Arthropoda</taxon>
        <taxon>Hexapoda</taxon>
        <taxon>Insecta</taxon>
        <taxon>Pterygota</taxon>
        <taxon>Neoptera</taxon>
        <taxon>Paraneoptera</taxon>
        <taxon>Hemiptera</taxon>
        <taxon>Heteroptera</taxon>
        <taxon>Panheteroptera</taxon>
        <taxon>Cimicomorpha</taxon>
        <taxon>Miridae</taxon>
        <taxon>Mirini</taxon>
        <taxon>Apolygus</taxon>
    </lineage>
</organism>
<evidence type="ECO:0000313" key="5">
    <source>
        <dbReference type="EMBL" id="KAF6198179.1"/>
    </source>
</evidence>
<dbReference type="GO" id="GO:0016020">
    <property type="term" value="C:membrane"/>
    <property type="evidence" value="ECO:0007669"/>
    <property type="project" value="UniProtKB-SubCell"/>
</dbReference>
<proteinExistence type="predicted"/>
<dbReference type="InterPro" id="IPR029208">
    <property type="entry name" value="COX14"/>
</dbReference>
<evidence type="ECO:0000313" key="6">
    <source>
        <dbReference type="Proteomes" id="UP000466442"/>
    </source>
</evidence>
<evidence type="ECO:0000256" key="1">
    <source>
        <dbReference type="ARBA" id="ARBA00004167"/>
    </source>
</evidence>
<keyword evidence="4" id="KW-0472">Membrane</keyword>
<name>A0A6A4IKK7_APOLU</name>
<sequence length="69" mass="7627">MASKNLADTLHRVFVLACFGTTLYGTAIVGHRFTQYFLYGRHRTLEITNQDPAAKIDPEQLTDGPTATA</sequence>